<dbReference type="Proteomes" id="UP000799772">
    <property type="component" value="Unassembled WGS sequence"/>
</dbReference>
<accession>A0A9P4ICF6</accession>
<dbReference type="EMBL" id="ML978130">
    <property type="protein sequence ID" value="KAF2095987.1"/>
    <property type="molecule type" value="Genomic_DNA"/>
</dbReference>
<reference evidence="1" key="1">
    <citation type="journal article" date="2020" name="Stud. Mycol.">
        <title>101 Dothideomycetes genomes: a test case for predicting lifestyles and emergence of pathogens.</title>
        <authorList>
            <person name="Haridas S."/>
            <person name="Albert R."/>
            <person name="Binder M."/>
            <person name="Bloem J."/>
            <person name="Labutti K."/>
            <person name="Salamov A."/>
            <person name="Andreopoulos B."/>
            <person name="Baker S."/>
            <person name="Barry K."/>
            <person name="Bills G."/>
            <person name="Bluhm B."/>
            <person name="Cannon C."/>
            <person name="Castanera R."/>
            <person name="Culley D."/>
            <person name="Daum C."/>
            <person name="Ezra D."/>
            <person name="Gonzalez J."/>
            <person name="Henrissat B."/>
            <person name="Kuo A."/>
            <person name="Liang C."/>
            <person name="Lipzen A."/>
            <person name="Lutzoni F."/>
            <person name="Magnuson J."/>
            <person name="Mondo S."/>
            <person name="Nolan M."/>
            <person name="Ohm R."/>
            <person name="Pangilinan J."/>
            <person name="Park H.-J."/>
            <person name="Ramirez L."/>
            <person name="Alfaro M."/>
            <person name="Sun H."/>
            <person name="Tritt A."/>
            <person name="Yoshinaga Y."/>
            <person name="Zwiers L.-H."/>
            <person name="Turgeon B."/>
            <person name="Goodwin S."/>
            <person name="Spatafora J."/>
            <person name="Crous P."/>
            <person name="Grigoriev I."/>
        </authorList>
    </citation>
    <scope>NUCLEOTIDE SEQUENCE</scope>
    <source>
        <strain evidence="1">CBS 133067</strain>
    </source>
</reference>
<organism evidence="1 2">
    <name type="scientific">Rhizodiscina lignyota</name>
    <dbReference type="NCBI Taxonomy" id="1504668"/>
    <lineage>
        <taxon>Eukaryota</taxon>
        <taxon>Fungi</taxon>
        <taxon>Dikarya</taxon>
        <taxon>Ascomycota</taxon>
        <taxon>Pezizomycotina</taxon>
        <taxon>Dothideomycetes</taxon>
        <taxon>Pleosporomycetidae</taxon>
        <taxon>Aulographales</taxon>
        <taxon>Rhizodiscinaceae</taxon>
        <taxon>Rhizodiscina</taxon>
    </lineage>
</organism>
<protein>
    <submittedName>
        <fullName evidence="1">Uncharacterized protein</fullName>
    </submittedName>
</protein>
<comment type="caution">
    <text evidence="1">The sequence shown here is derived from an EMBL/GenBank/DDBJ whole genome shotgun (WGS) entry which is preliminary data.</text>
</comment>
<proteinExistence type="predicted"/>
<name>A0A9P4ICF6_9PEZI</name>
<sequence length="150" mass="16969">MYSHDGVEEWIRRVGGSGLIDLFQSDTNIALVLGRGITWNSRTRSFETFEVRFDTQVWRCDSFLFLIDAISALIDEYYSHSGICQNDDMGRRFEYSMTPTDGVREVCYQISNIGGCRKANVHESASKGSKPVKLLKTPLEHLCVSSNQCS</sequence>
<evidence type="ECO:0000313" key="2">
    <source>
        <dbReference type="Proteomes" id="UP000799772"/>
    </source>
</evidence>
<gene>
    <name evidence="1" type="ORF">NA57DRAFT_59048</name>
</gene>
<keyword evidence="2" id="KW-1185">Reference proteome</keyword>
<evidence type="ECO:0000313" key="1">
    <source>
        <dbReference type="EMBL" id="KAF2095987.1"/>
    </source>
</evidence>
<dbReference type="AlphaFoldDB" id="A0A9P4ICF6"/>